<dbReference type="InterPro" id="IPR008258">
    <property type="entry name" value="Transglycosylase_SLT_dom_1"/>
</dbReference>
<dbReference type="Pfam" id="PF01464">
    <property type="entry name" value="SLT"/>
    <property type="match status" value="1"/>
</dbReference>
<evidence type="ECO:0000256" key="1">
    <source>
        <dbReference type="ARBA" id="ARBA00009387"/>
    </source>
</evidence>
<dbReference type="InterPro" id="IPR023346">
    <property type="entry name" value="Lysozyme-like_dom_sf"/>
</dbReference>
<dbReference type="EMBL" id="BAAAFE010000008">
    <property type="protein sequence ID" value="GAA0865415.1"/>
    <property type="molecule type" value="Genomic_DNA"/>
</dbReference>
<sequence>MNLINPSATPAPVSGAPGAVPVLDAVQNASARTGVDFDYLVDVARVESRFNPTAKAPTSSARGLYQFTKQTWLATLRRHGADHGLGWAANAIGQDASGRFSIADPMLRDQILGLRNDPVAASNMAAALTSDNQDYIESRTGRAAEPVDLYLAHFLGSAGAARFLGAWSDNPDQPGATMMPDAAAANRPVFYNADGSMRSLGEIREFFRAKLEADGGAGMMPGAPAPASGWRMQMASVSGANGGGRPPLPMMDIQPMPKKLSMDFAASAYRRLASLGGGA</sequence>
<organism evidence="3 4">
    <name type="scientific">Sphingopyxis soli</name>
    <dbReference type="NCBI Taxonomy" id="592051"/>
    <lineage>
        <taxon>Bacteria</taxon>
        <taxon>Pseudomonadati</taxon>
        <taxon>Pseudomonadota</taxon>
        <taxon>Alphaproteobacteria</taxon>
        <taxon>Sphingomonadales</taxon>
        <taxon>Sphingomonadaceae</taxon>
        <taxon>Sphingopyxis</taxon>
    </lineage>
</organism>
<gene>
    <name evidence="3" type="ORF">GCM10009115_23850</name>
</gene>
<protein>
    <recommendedName>
        <fullName evidence="2">Transglycosylase SLT domain-containing protein</fullName>
    </recommendedName>
</protein>
<accession>A0ABN1M8R8</accession>
<dbReference type="RefSeq" id="WP_215353369.1">
    <property type="nucleotide sequence ID" value="NZ_BAAAFE010000008.1"/>
</dbReference>
<name>A0ABN1M8R8_9SPHN</name>
<dbReference type="Gene3D" id="1.10.530.10">
    <property type="match status" value="1"/>
</dbReference>
<evidence type="ECO:0000259" key="2">
    <source>
        <dbReference type="Pfam" id="PF01464"/>
    </source>
</evidence>
<feature type="domain" description="Transglycosylase SLT" evidence="2">
    <location>
        <begin position="25"/>
        <end position="74"/>
    </location>
</feature>
<reference evidence="3 4" key="1">
    <citation type="journal article" date="2019" name="Int. J. Syst. Evol. Microbiol.">
        <title>The Global Catalogue of Microorganisms (GCM) 10K type strain sequencing project: providing services to taxonomists for standard genome sequencing and annotation.</title>
        <authorList>
            <consortium name="The Broad Institute Genomics Platform"/>
            <consortium name="The Broad Institute Genome Sequencing Center for Infectious Disease"/>
            <person name="Wu L."/>
            <person name="Ma J."/>
        </authorList>
    </citation>
    <scope>NUCLEOTIDE SEQUENCE [LARGE SCALE GENOMIC DNA]</scope>
    <source>
        <strain evidence="3 4">JCM 15910</strain>
    </source>
</reference>
<comment type="similarity">
    <text evidence="1">Belongs to the virb1 family.</text>
</comment>
<evidence type="ECO:0000313" key="3">
    <source>
        <dbReference type="EMBL" id="GAA0865415.1"/>
    </source>
</evidence>
<dbReference type="Proteomes" id="UP001500738">
    <property type="component" value="Unassembled WGS sequence"/>
</dbReference>
<keyword evidence="4" id="KW-1185">Reference proteome</keyword>
<dbReference type="SUPFAM" id="SSF53955">
    <property type="entry name" value="Lysozyme-like"/>
    <property type="match status" value="1"/>
</dbReference>
<comment type="caution">
    <text evidence="3">The sequence shown here is derived from an EMBL/GenBank/DDBJ whole genome shotgun (WGS) entry which is preliminary data.</text>
</comment>
<proteinExistence type="inferred from homology"/>
<evidence type="ECO:0000313" key="4">
    <source>
        <dbReference type="Proteomes" id="UP001500738"/>
    </source>
</evidence>